<sequence>MKYNKTLLILCGVILLTFTIAKYLRDDMKVISLSKQQHEDNDLEIIDGENHIRYVSNLNTIKDIVWINEDIVQFKGKDGESDIFKVFQFNYTDKDFSLNNNYKEDKFYNKDFKEKIEYVKRIDEDNYAIYVEGKGLFHAIKGKKPIFIANNIKLDDKLLLKISDNKKKIAYYDPNEKMIKIYDFINNQSIKIEQDINDEILNDFEDNINFSYEGGYLTVSNINRENFKESYFTVYGADSGKMYVEKLMGINPVWGNNNLFIAFTYIQDNSIANTKKSSIENLVGDRIGFLNLKTRKIKYVQSINKGYKVIKPAIWSKEKEILIVIGKYSKDEKKYNFNSIYSYDINKNTITDLAGYFEETNDIGYDFEVQIYDNYIYISSQNESQENIVKVIDLINRRENDLKNLQEFITNCEYDDRKLLYKEIDSDKFLYVQNNSIYVSDLKSNHLKFKTSGIVTGVYESPNKSRLFIISKFGEKYELAIVNL</sequence>
<dbReference type="STRING" id="1121301.SAMN02745912_01075"/>
<proteinExistence type="predicted"/>
<reference evidence="1 2" key="1">
    <citation type="submission" date="2016-11" db="EMBL/GenBank/DDBJ databases">
        <authorList>
            <person name="Jaros S."/>
            <person name="Januszkiewicz K."/>
            <person name="Wedrychowicz H."/>
        </authorList>
    </citation>
    <scope>NUCLEOTIDE SEQUENCE [LARGE SCALE GENOMIC DNA]</scope>
    <source>
        <strain evidence="1 2">DSM 15212</strain>
    </source>
</reference>
<keyword evidence="2" id="KW-1185">Reference proteome</keyword>
<dbReference type="SUPFAM" id="SSF69304">
    <property type="entry name" value="Tricorn protease N-terminal domain"/>
    <property type="match status" value="1"/>
</dbReference>
<organism evidence="1 2">
    <name type="scientific">Paramaledivibacter caminithermalis (strain DSM 15212 / CIP 107654 / DViRD3)</name>
    <name type="common">Clostridium caminithermale</name>
    <dbReference type="NCBI Taxonomy" id="1121301"/>
    <lineage>
        <taxon>Bacteria</taxon>
        <taxon>Bacillati</taxon>
        <taxon>Bacillota</taxon>
        <taxon>Clostridia</taxon>
        <taxon>Peptostreptococcales</taxon>
        <taxon>Caminicellaceae</taxon>
        <taxon>Paramaledivibacter</taxon>
    </lineage>
</organism>
<evidence type="ECO:0000313" key="1">
    <source>
        <dbReference type="EMBL" id="SHJ78925.1"/>
    </source>
</evidence>
<dbReference type="EMBL" id="FRAG01000009">
    <property type="protein sequence ID" value="SHJ78925.1"/>
    <property type="molecule type" value="Genomic_DNA"/>
</dbReference>
<gene>
    <name evidence="1" type="ORF">SAMN02745912_01075</name>
</gene>
<dbReference type="RefSeq" id="WP_073147718.1">
    <property type="nucleotide sequence ID" value="NZ_FRAG01000009.1"/>
</dbReference>
<dbReference type="Proteomes" id="UP000184465">
    <property type="component" value="Unassembled WGS sequence"/>
</dbReference>
<dbReference type="OrthoDB" id="1949627at2"/>
<name>A0A1M6M632_PARC5</name>
<protein>
    <submittedName>
        <fullName evidence="1">Uncharacterized protein</fullName>
    </submittedName>
</protein>
<accession>A0A1M6M632</accession>
<evidence type="ECO:0000313" key="2">
    <source>
        <dbReference type="Proteomes" id="UP000184465"/>
    </source>
</evidence>
<dbReference type="AlphaFoldDB" id="A0A1M6M632"/>